<keyword evidence="22" id="KW-1185">Reference proteome</keyword>
<evidence type="ECO:0000256" key="15">
    <source>
        <dbReference type="ARBA" id="ARBA00049129"/>
    </source>
</evidence>
<organism evidence="21">
    <name type="scientific">Mucor ambiguus</name>
    <dbReference type="NCBI Taxonomy" id="91626"/>
    <lineage>
        <taxon>Eukaryota</taxon>
        <taxon>Fungi</taxon>
        <taxon>Fungi incertae sedis</taxon>
        <taxon>Mucoromycota</taxon>
        <taxon>Mucoromycotina</taxon>
        <taxon>Mucoromycetes</taxon>
        <taxon>Mucorales</taxon>
        <taxon>Mucorineae</taxon>
        <taxon>Mucoraceae</taxon>
        <taxon>Mucor</taxon>
    </lineage>
</organism>
<keyword evidence="6" id="KW-0949">S-adenosyl-L-methionine</keyword>
<feature type="region of interest" description="Disordered" evidence="17">
    <location>
        <begin position="774"/>
        <end position="853"/>
    </location>
</feature>
<dbReference type="GO" id="GO:0140999">
    <property type="term" value="F:histone H3K4 trimethyltransferase activity"/>
    <property type="evidence" value="ECO:0007669"/>
    <property type="project" value="UniProtKB-EC"/>
</dbReference>
<keyword evidence="4" id="KW-0489">Methyltransferase</keyword>
<proteinExistence type="predicted"/>
<dbReference type="PANTHER" id="PTHR45814">
    <property type="entry name" value="HISTONE-LYSINE N-METHYLTRANSFERASE SETD1"/>
    <property type="match status" value="1"/>
</dbReference>
<dbReference type="CDD" id="cd19169">
    <property type="entry name" value="SET_SETD1"/>
    <property type="match status" value="1"/>
</dbReference>
<feature type="region of interest" description="Disordered" evidence="17">
    <location>
        <begin position="283"/>
        <end position="335"/>
    </location>
</feature>
<dbReference type="SMART" id="SM01291">
    <property type="entry name" value="N-SET"/>
    <property type="match status" value="1"/>
</dbReference>
<dbReference type="AlphaFoldDB" id="A0A0C9LUR2"/>
<evidence type="ECO:0000256" key="5">
    <source>
        <dbReference type="ARBA" id="ARBA00022679"/>
    </source>
</evidence>
<dbReference type="PROSITE" id="PS50102">
    <property type="entry name" value="RRM"/>
    <property type="match status" value="1"/>
</dbReference>
<gene>
    <name evidence="21" type="ORF">MAM1_0092d04941</name>
</gene>
<dbReference type="GO" id="GO:0048188">
    <property type="term" value="C:Set1C/COMPASS complex"/>
    <property type="evidence" value="ECO:0007669"/>
    <property type="project" value="InterPro"/>
</dbReference>
<comment type="subcellular location">
    <subcellularLocation>
        <location evidence="1">Nucleus</location>
    </subcellularLocation>
</comment>
<evidence type="ECO:0000313" key="22">
    <source>
        <dbReference type="Proteomes" id="UP000053815"/>
    </source>
</evidence>
<dbReference type="SMART" id="SM00508">
    <property type="entry name" value="PostSET"/>
    <property type="match status" value="1"/>
</dbReference>
<feature type="region of interest" description="Disordered" evidence="17">
    <location>
        <begin position="192"/>
        <end position="250"/>
    </location>
</feature>
<dbReference type="InterPro" id="IPR000504">
    <property type="entry name" value="RRM_dom"/>
</dbReference>
<evidence type="ECO:0000256" key="12">
    <source>
        <dbReference type="ARBA" id="ARBA00030093"/>
    </source>
</evidence>
<keyword evidence="9" id="KW-0805">Transcription regulation</keyword>
<evidence type="ECO:0000256" key="2">
    <source>
        <dbReference type="ARBA" id="ARBA00012182"/>
    </source>
</evidence>
<dbReference type="InterPro" id="IPR035979">
    <property type="entry name" value="RBD_domain_sf"/>
</dbReference>
<dbReference type="InterPro" id="IPR001214">
    <property type="entry name" value="SET_dom"/>
</dbReference>
<dbReference type="SUPFAM" id="SSF82199">
    <property type="entry name" value="SET domain"/>
    <property type="match status" value="1"/>
</dbReference>
<keyword evidence="10" id="KW-0804">Transcription</keyword>
<dbReference type="InterPro" id="IPR037841">
    <property type="entry name" value="SET_SETD1A/B"/>
</dbReference>
<evidence type="ECO:0000256" key="6">
    <source>
        <dbReference type="ARBA" id="ARBA00022691"/>
    </source>
</evidence>
<evidence type="ECO:0000259" key="18">
    <source>
        <dbReference type="PROSITE" id="PS50102"/>
    </source>
</evidence>
<feature type="domain" description="SET" evidence="19">
    <location>
        <begin position="1046"/>
        <end position="1163"/>
    </location>
</feature>
<feature type="compositionally biased region" description="Acidic residues" evidence="17">
    <location>
        <begin position="875"/>
        <end position="895"/>
    </location>
</feature>
<dbReference type="Gene3D" id="2.170.270.10">
    <property type="entry name" value="SET domain"/>
    <property type="match status" value="1"/>
</dbReference>
<comment type="catalytic activity">
    <reaction evidence="13">
        <text>L-lysyl(4)-[histone H3] + 3 S-adenosyl-L-methionine = N(6),N(6),N(6)-trimethyl-L-lysyl(4)-[histone H3] + 3 S-adenosyl-L-homocysteine + 3 H(+)</text>
        <dbReference type="Rhea" id="RHEA:60260"/>
        <dbReference type="Rhea" id="RHEA-COMP:15537"/>
        <dbReference type="Rhea" id="RHEA-COMP:15547"/>
        <dbReference type="ChEBI" id="CHEBI:15378"/>
        <dbReference type="ChEBI" id="CHEBI:29969"/>
        <dbReference type="ChEBI" id="CHEBI:57856"/>
        <dbReference type="ChEBI" id="CHEBI:59789"/>
        <dbReference type="ChEBI" id="CHEBI:61961"/>
        <dbReference type="EC" id="2.1.1.354"/>
    </reaction>
</comment>
<keyword evidence="8 16" id="KW-0694">RNA-binding</keyword>
<evidence type="ECO:0000256" key="10">
    <source>
        <dbReference type="ARBA" id="ARBA00023163"/>
    </source>
</evidence>
<feature type="domain" description="Post-SET" evidence="20">
    <location>
        <begin position="1169"/>
        <end position="1185"/>
    </location>
</feature>
<evidence type="ECO:0000259" key="20">
    <source>
        <dbReference type="PROSITE" id="PS50868"/>
    </source>
</evidence>
<name>A0A0C9LUR2_9FUNG</name>
<dbReference type="InterPro" id="IPR046341">
    <property type="entry name" value="SET_dom_sf"/>
</dbReference>
<dbReference type="Pfam" id="PF00076">
    <property type="entry name" value="RRM_1"/>
    <property type="match status" value="1"/>
</dbReference>
<evidence type="ECO:0000256" key="4">
    <source>
        <dbReference type="ARBA" id="ARBA00022603"/>
    </source>
</evidence>
<dbReference type="OrthoDB" id="308383at2759"/>
<evidence type="ECO:0000256" key="7">
    <source>
        <dbReference type="ARBA" id="ARBA00022853"/>
    </source>
</evidence>
<dbReference type="InterPro" id="IPR003616">
    <property type="entry name" value="Post-SET_dom"/>
</dbReference>
<evidence type="ECO:0000256" key="13">
    <source>
        <dbReference type="ARBA" id="ARBA00047571"/>
    </source>
</evidence>
<dbReference type="Pfam" id="PF11764">
    <property type="entry name" value="N-SET"/>
    <property type="match status" value="1"/>
</dbReference>
<dbReference type="SUPFAM" id="SSF54928">
    <property type="entry name" value="RNA-binding domain, RBD"/>
    <property type="match status" value="1"/>
</dbReference>
<feature type="domain" description="RRM" evidence="18">
    <location>
        <begin position="95"/>
        <end position="180"/>
    </location>
</feature>
<protein>
    <recommendedName>
        <fullName evidence="3">Histone-lysine N-methyltransferase, H3 lysine-4 specific</fullName>
        <ecNumber evidence="2">2.1.1.354</ecNumber>
    </recommendedName>
    <alternativeName>
        <fullName evidence="12">SET domain-containing protein 1</fullName>
    </alternativeName>
</protein>
<comment type="catalytic activity">
    <reaction evidence="14">
        <text>N(6)-methyl-L-lysyl(4)-[histone H3] + S-adenosyl-L-methionine = N(6),N(6)-dimethyl-L-lysyl(4)-[histone H3] + S-adenosyl-L-homocysteine + H(+)</text>
        <dbReference type="Rhea" id="RHEA:60268"/>
        <dbReference type="Rhea" id="RHEA-COMP:15540"/>
        <dbReference type="Rhea" id="RHEA-COMP:15543"/>
        <dbReference type="ChEBI" id="CHEBI:15378"/>
        <dbReference type="ChEBI" id="CHEBI:57856"/>
        <dbReference type="ChEBI" id="CHEBI:59789"/>
        <dbReference type="ChEBI" id="CHEBI:61929"/>
        <dbReference type="ChEBI" id="CHEBI:61976"/>
    </reaction>
</comment>
<evidence type="ECO:0000256" key="1">
    <source>
        <dbReference type="ARBA" id="ARBA00004123"/>
    </source>
</evidence>
<feature type="region of interest" description="Disordered" evidence="17">
    <location>
        <begin position="597"/>
        <end position="621"/>
    </location>
</feature>
<evidence type="ECO:0000256" key="11">
    <source>
        <dbReference type="ARBA" id="ARBA00023242"/>
    </source>
</evidence>
<evidence type="ECO:0000256" key="9">
    <source>
        <dbReference type="ARBA" id="ARBA00023015"/>
    </source>
</evidence>
<evidence type="ECO:0000256" key="3">
    <source>
        <dbReference type="ARBA" id="ARBA00015839"/>
    </source>
</evidence>
<dbReference type="EC" id="2.1.1.354" evidence="2"/>
<dbReference type="GO" id="GO:0003723">
    <property type="term" value="F:RNA binding"/>
    <property type="evidence" value="ECO:0007669"/>
    <property type="project" value="UniProtKB-UniRule"/>
</dbReference>
<sequence length="1185" mass="134086">MDSKWSTNSTAKGPRNYRVTYDPELDTQGLKTSSQPTYEYQATDPTSLTIAPRDPRQDKLFYERNFLKGRYHYRKQFHVVEYKFDKNSYGPKPATKVLVSRLSPLMTETQIMTYFSVYGQVKSVDIEKDPTTGGSFGIAYVSFASDGITDGHASACLAVEKGNGRKMGVAESVKVCFDPTGEQLRLAIEDFNRPAPSPKLEPVRSMPTAVATASTAATAAPNSPLHRSSSRYDSYHGHHHDRRYPDDLDSDWDRYDSRRYSRSRDDYHRSSSRYYDDYRYREERPSSRYGGSGYSRYSSPRRLDSPDHHSRHRSRWDSPGMDSPDSRFRSRSRSRSRSLDRRDSYYRYDDDYYSKGESRRRSEYWDEHYSRKQAPVSSSSQSRPILVISKNCLPFVRGALEDLKKIYYYYYNCIDIYHDDSDWLIVFDSLTIAKKALEATNDQQQVLGHKLLLTLRYPSVPAAVKSASQDLPVAASNGSMETSVDKTSIHQTNTNIMSTAYDTNGAVSEATAEHPTAETATTTTTTDVVLEPLPVPAKPLTVEEILFKELADVFLKDLKNRVAGPSIHDFYKSAKALRLEKEAAAAAAAAAVSLVESPGNQSNDAESSKNMNGHNSNQTSTSQADIIGSLLPSMKITKLPKFKKKQKPLPKRDYESFLYDELEQSTSSTPFATTHSHSQGQASTSASTHIKQGSPGADTPVFSTSSSSEEGEYHSGLEESGSDTAMVDTKDDASTGESSGVVKPKKMIKPRSLRDYISDEESDVEHDAFLKKLHQQEDEFNDTDTDEDDFVENDYMQEIRKRKRVGQKKSSLKKKRQHSDDDTSDYDSSFRLKLKQKTKQVRKKKKKGDLVAPPLPDRIYEVIEEDLSKDSSSGQDEDDYEEAYEAEEEEDEDVIQDTKIVINQEELEKSLLAPEESDSEELAEPQTTDNDPPEWDPFNQIKEPEDYCFLRAALLERAGIPPKEEINEHIKGGCARVRGVYTIPDSMKATYLPKNKAVIDVPADTGRISSRATRVNNRRLVVGMEMQKKTIDSDILKFNQLQSRKKQLRFAKSPIHDWGLYAEEHIDVNDMVIEYVGEVIRQQVAEEREKQYERCGIGSSYLFRVDDDTVIDATKCGNVARFINHCCAPNCSAKIITVDKQKKIVIYANRDIEPGEEITYDYKFPIEADKIPCLCGSKFCKGTLN</sequence>
<dbReference type="Pfam" id="PF00856">
    <property type="entry name" value="SET"/>
    <property type="match status" value="1"/>
</dbReference>
<evidence type="ECO:0000256" key="8">
    <source>
        <dbReference type="ARBA" id="ARBA00022884"/>
    </source>
</evidence>
<feature type="compositionally biased region" description="Basic residues" evidence="17">
    <location>
        <begin position="832"/>
        <end position="847"/>
    </location>
</feature>
<feature type="compositionally biased region" description="Low complexity" evidence="17">
    <location>
        <begin position="208"/>
        <end position="220"/>
    </location>
</feature>
<feature type="region of interest" description="Disordered" evidence="17">
    <location>
        <begin position="668"/>
        <end position="760"/>
    </location>
</feature>
<feature type="compositionally biased region" description="Basic residues" evidence="17">
    <location>
        <begin position="800"/>
        <end position="817"/>
    </location>
</feature>
<dbReference type="InterPro" id="IPR044570">
    <property type="entry name" value="Set1-like"/>
</dbReference>
<feature type="compositionally biased region" description="Polar residues" evidence="17">
    <location>
        <begin position="598"/>
        <end position="621"/>
    </location>
</feature>
<evidence type="ECO:0000313" key="21">
    <source>
        <dbReference type="EMBL" id="GAN05470.1"/>
    </source>
</evidence>
<feature type="region of interest" description="Disordered" evidence="17">
    <location>
        <begin position="908"/>
        <end position="940"/>
    </location>
</feature>
<evidence type="ECO:0000256" key="16">
    <source>
        <dbReference type="PROSITE-ProRule" id="PRU00176"/>
    </source>
</evidence>
<dbReference type="PANTHER" id="PTHR45814:SF2">
    <property type="entry name" value="HISTONE-LYSINE N-METHYLTRANSFERASE SETD1"/>
    <property type="match status" value="1"/>
</dbReference>
<evidence type="ECO:0000256" key="14">
    <source>
        <dbReference type="ARBA" id="ARBA00047583"/>
    </source>
</evidence>
<keyword evidence="11" id="KW-0539">Nucleus</keyword>
<dbReference type="GO" id="GO:0032259">
    <property type="term" value="P:methylation"/>
    <property type="evidence" value="ECO:0007669"/>
    <property type="project" value="UniProtKB-KW"/>
</dbReference>
<comment type="catalytic activity">
    <reaction evidence="15">
        <text>N(6),N(6)-dimethyl-L-lysyl(4)-[histone H3] + S-adenosyl-L-methionine = N(6),N(6),N(6)-trimethyl-L-lysyl(4)-[histone H3] + S-adenosyl-L-homocysteine + H(+)</text>
        <dbReference type="Rhea" id="RHEA:60272"/>
        <dbReference type="Rhea" id="RHEA-COMP:15537"/>
        <dbReference type="Rhea" id="RHEA-COMP:15540"/>
        <dbReference type="ChEBI" id="CHEBI:15378"/>
        <dbReference type="ChEBI" id="CHEBI:57856"/>
        <dbReference type="ChEBI" id="CHEBI:59789"/>
        <dbReference type="ChEBI" id="CHEBI:61961"/>
        <dbReference type="ChEBI" id="CHEBI:61976"/>
    </reaction>
</comment>
<feature type="compositionally biased region" description="Acidic residues" evidence="17">
    <location>
        <begin position="778"/>
        <end position="792"/>
    </location>
</feature>
<reference evidence="21" key="1">
    <citation type="submission" date="2014-09" db="EMBL/GenBank/DDBJ databases">
        <title>Draft genome sequence of an oleaginous Mucoromycotina fungus Mucor ambiguus NBRC6742.</title>
        <authorList>
            <person name="Takeda I."/>
            <person name="Yamane N."/>
            <person name="Morita T."/>
            <person name="Tamano K."/>
            <person name="Machida M."/>
            <person name="Baker S."/>
            <person name="Koike H."/>
        </authorList>
    </citation>
    <scope>NUCLEOTIDE SEQUENCE</scope>
    <source>
        <strain evidence="21">NBRC 6742</strain>
    </source>
</reference>
<evidence type="ECO:0000256" key="17">
    <source>
        <dbReference type="SAM" id="MobiDB-lite"/>
    </source>
</evidence>
<dbReference type="PROSITE" id="PS50280">
    <property type="entry name" value="SET"/>
    <property type="match status" value="1"/>
</dbReference>
<dbReference type="Gene3D" id="3.30.70.330">
    <property type="match status" value="1"/>
</dbReference>
<dbReference type="SMART" id="SM00360">
    <property type="entry name" value="RRM"/>
    <property type="match status" value="1"/>
</dbReference>
<dbReference type="InterPro" id="IPR024657">
    <property type="entry name" value="COMPASS_Set1_N-SET"/>
</dbReference>
<feature type="region of interest" description="Disordered" evidence="17">
    <location>
        <begin position="1"/>
        <end position="35"/>
    </location>
</feature>
<dbReference type="STRING" id="91626.A0A0C9LUR2"/>
<feature type="compositionally biased region" description="Polar residues" evidence="17">
    <location>
        <begin position="668"/>
        <end position="691"/>
    </location>
</feature>
<dbReference type="SMART" id="SM00317">
    <property type="entry name" value="SET"/>
    <property type="match status" value="1"/>
</dbReference>
<feature type="region of interest" description="Disordered" evidence="17">
    <location>
        <begin position="865"/>
        <end position="896"/>
    </location>
</feature>
<accession>A0A0C9LUR2</accession>
<dbReference type="Proteomes" id="UP000053815">
    <property type="component" value="Unassembled WGS sequence"/>
</dbReference>
<keyword evidence="5" id="KW-0808">Transferase</keyword>
<dbReference type="EMBL" id="DF836381">
    <property type="protein sequence ID" value="GAN05470.1"/>
    <property type="molecule type" value="Genomic_DNA"/>
</dbReference>
<dbReference type="PROSITE" id="PS50868">
    <property type="entry name" value="POST_SET"/>
    <property type="match status" value="1"/>
</dbReference>
<keyword evidence="7" id="KW-0156">Chromatin regulator</keyword>
<feature type="compositionally biased region" description="Polar residues" evidence="17">
    <location>
        <begin position="1"/>
        <end position="11"/>
    </location>
</feature>
<evidence type="ECO:0000259" key="19">
    <source>
        <dbReference type="PROSITE" id="PS50280"/>
    </source>
</evidence>
<dbReference type="InterPro" id="IPR012677">
    <property type="entry name" value="Nucleotide-bd_a/b_plait_sf"/>
</dbReference>